<evidence type="ECO:0000256" key="7">
    <source>
        <dbReference type="RuleBase" id="RU363032"/>
    </source>
</evidence>
<dbReference type="CDD" id="cd06261">
    <property type="entry name" value="TM_PBP2"/>
    <property type="match status" value="1"/>
</dbReference>
<dbReference type="RefSeq" id="WP_026418424.1">
    <property type="nucleotide sequence ID" value="NZ_AUBJ02000001.1"/>
</dbReference>
<proteinExistence type="inferred from homology"/>
<feature type="transmembrane region" description="Helical" evidence="7">
    <location>
        <begin position="212"/>
        <end position="231"/>
    </location>
</feature>
<feature type="transmembrane region" description="Helical" evidence="7">
    <location>
        <begin position="187"/>
        <end position="206"/>
    </location>
</feature>
<evidence type="ECO:0000256" key="5">
    <source>
        <dbReference type="ARBA" id="ARBA00022989"/>
    </source>
</evidence>
<dbReference type="Gene3D" id="1.10.3720.10">
    <property type="entry name" value="MetI-like"/>
    <property type="match status" value="1"/>
</dbReference>
<comment type="similarity">
    <text evidence="7">Belongs to the binding-protein-dependent transport system permease family.</text>
</comment>
<protein>
    <submittedName>
        <fullName evidence="10">ABC-type nitrate/sulfonate/bicarbonate transport system, permease component</fullName>
    </submittedName>
</protein>
<evidence type="ECO:0000256" key="6">
    <source>
        <dbReference type="ARBA" id="ARBA00023136"/>
    </source>
</evidence>
<sequence>MTPPTTTTRPEHAGPGTRDGRSGRPRLPGAALPAVTVLGVLLLAELVSRLGVLPTRYFPPASEMFVALAGQVVDPSFWVSVGQTLQGWGAGLGIAVLLAVPVGLALGTVPLLYTAVRPIVEFLRPIPSVALIPLVVLAIGTGAASKVFLAAFAAFWQLLIPVIYGVRDTDPVARDTGRAFRLGRFGVLRWIVLPAAVPYLATGLRIASATALILAVTAELVIGVPGLGGAINLARSAGAPDRMYALIIATGLLGWGLNAAFRAVERRVLHWHPSHREAVA</sequence>
<reference evidence="10 11" key="2">
    <citation type="submission" date="2022-06" db="EMBL/GenBank/DDBJ databases">
        <title>Genomic Encyclopedia of Type Strains, Phase I: the one thousand microbial genomes (KMG-I) project.</title>
        <authorList>
            <person name="Kyrpides N."/>
        </authorList>
    </citation>
    <scope>NUCLEOTIDE SEQUENCE [LARGE SCALE GENOMIC DNA]</scope>
    <source>
        <strain evidence="10 11">DSM 43889</strain>
    </source>
</reference>
<evidence type="ECO:0000256" key="4">
    <source>
        <dbReference type="ARBA" id="ARBA00022692"/>
    </source>
</evidence>
<dbReference type="PANTHER" id="PTHR30151">
    <property type="entry name" value="ALKANE SULFONATE ABC TRANSPORTER-RELATED, MEMBRANE SUBUNIT"/>
    <property type="match status" value="1"/>
</dbReference>
<keyword evidence="3" id="KW-1003">Cell membrane</keyword>
<dbReference type="EMBL" id="AUBJ02000001">
    <property type="protein sequence ID" value="MCP2331635.1"/>
    <property type="molecule type" value="Genomic_DNA"/>
</dbReference>
<feature type="transmembrane region" description="Helical" evidence="7">
    <location>
        <begin position="87"/>
        <end position="113"/>
    </location>
</feature>
<evidence type="ECO:0000256" key="1">
    <source>
        <dbReference type="ARBA" id="ARBA00004651"/>
    </source>
</evidence>
<keyword evidence="11" id="KW-1185">Reference proteome</keyword>
<feature type="region of interest" description="Disordered" evidence="8">
    <location>
        <begin position="1"/>
        <end position="26"/>
    </location>
</feature>
<evidence type="ECO:0000256" key="8">
    <source>
        <dbReference type="SAM" id="MobiDB-lite"/>
    </source>
</evidence>
<organism evidence="10 11">
    <name type="scientific">Actinoalloteichus caeruleus DSM 43889</name>
    <dbReference type="NCBI Taxonomy" id="1120930"/>
    <lineage>
        <taxon>Bacteria</taxon>
        <taxon>Bacillati</taxon>
        <taxon>Actinomycetota</taxon>
        <taxon>Actinomycetes</taxon>
        <taxon>Pseudonocardiales</taxon>
        <taxon>Pseudonocardiaceae</taxon>
        <taxon>Actinoalloteichus</taxon>
        <taxon>Actinoalloteichus cyanogriseus</taxon>
    </lineage>
</organism>
<keyword evidence="5 7" id="KW-1133">Transmembrane helix</keyword>
<keyword evidence="4 7" id="KW-0812">Transmembrane</keyword>
<evidence type="ECO:0000256" key="2">
    <source>
        <dbReference type="ARBA" id="ARBA00022448"/>
    </source>
</evidence>
<feature type="domain" description="ABC transmembrane type-1" evidence="9">
    <location>
        <begin position="81"/>
        <end position="265"/>
    </location>
</feature>
<feature type="transmembrane region" description="Helical" evidence="7">
    <location>
        <begin position="243"/>
        <end position="264"/>
    </location>
</feature>
<keyword evidence="6 7" id="KW-0472">Membrane</keyword>
<comment type="caution">
    <text evidence="10">The sequence shown here is derived from an EMBL/GenBank/DDBJ whole genome shotgun (WGS) entry which is preliminary data.</text>
</comment>
<accession>A0ABT1JGL6</accession>
<gene>
    <name evidence="10" type="ORF">G443_001905</name>
</gene>
<name>A0ABT1JGL6_ACTCY</name>
<dbReference type="Pfam" id="PF00528">
    <property type="entry name" value="BPD_transp_1"/>
    <property type="match status" value="1"/>
</dbReference>
<keyword evidence="2 7" id="KW-0813">Transport</keyword>
<evidence type="ECO:0000313" key="11">
    <source>
        <dbReference type="Proteomes" id="UP000791080"/>
    </source>
</evidence>
<evidence type="ECO:0000256" key="3">
    <source>
        <dbReference type="ARBA" id="ARBA00022475"/>
    </source>
</evidence>
<dbReference type="Proteomes" id="UP000791080">
    <property type="component" value="Unassembled WGS sequence"/>
</dbReference>
<feature type="transmembrane region" description="Helical" evidence="7">
    <location>
        <begin position="30"/>
        <end position="52"/>
    </location>
</feature>
<evidence type="ECO:0000259" key="9">
    <source>
        <dbReference type="PROSITE" id="PS50928"/>
    </source>
</evidence>
<reference evidence="10 11" key="1">
    <citation type="submission" date="2013-07" db="EMBL/GenBank/DDBJ databases">
        <authorList>
            <consortium name="DOE Joint Genome Institute"/>
            <person name="Reeve W."/>
            <person name="Huntemann M."/>
            <person name="Han J."/>
            <person name="Chen A."/>
            <person name="Kyrpides N."/>
            <person name="Mavromatis K."/>
            <person name="Markowitz V."/>
            <person name="Palaniappan K."/>
            <person name="Ivanova N."/>
            <person name="Schaumberg A."/>
            <person name="Pati A."/>
            <person name="Liolios K."/>
            <person name="Nordberg H.P."/>
            <person name="Cantor M.N."/>
            <person name="Hua S.X."/>
            <person name="Woyke T."/>
        </authorList>
    </citation>
    <scope>NUCLEOTIDE SEQUENCE [LARGE SCALE GENOMIC DNA]</scope>
    <source>
        <strain evidence="10 11">DSM 43889</strain>
    </source>
</reference>
<dbReference type="SUPFAM" id="SSF161098">
    <property type="entry name" value="MetI-like"/>
    <property type="match status" value="1"/>
</dbReference>
<comment type="subcellular location">
    <subcellularLocation>
        <location evidence="1 7">Cell membrane</location>
        <topology evidence="1 7">Multi-pass membrane protein</topology>
    </subcellularLocation>
</comment>
<dbReference type="InterPro" id="IPR035906">
    <property type="entry name" value="MetI-like_sf"/>
</dbReference>
<feature type="transmembrane region" description="Helical" evidence="7">
    <location>
        <begin position="147"/>
        <end position="166"/>
    </location>
</feature>
<dbReference type="PANTHER" id="PTHR30151:SF0">
    <property type="entry name" value="ABC TRANSPORTER PERMEASE PROTEIN MJ0413-RELATED"/>
    <property type="match status" value="1"/>
</dbReference>
<evidence type="ECO:0000313" key="10">
    <source>
        <dbReference type="EMBL" id="MCP2331635.1"/>
    </source>
</evidence>
<dbReference type="InterPro" id="IPR000515">
    <property type="entry name" value="MetI-like"/>
</dbReference>
<feature type="transmembrane region" description="Helical" evidence="7">
    <location>
        <begin position="122"/>
        <end position="141"/>
    </location>
</feature>
<dbReference type="PROSITE" id="PS50928">
    <property type="entry name" value="ABC_TM1"/>
    <property type="match status" value="1"/>
</dbReference>